<evidence type="ECO:0000256" key="7">
    <source>
        <dbReference type="RuleBase" id="RU000320"/>
    </source>
</evidence>
<dbReference type="Proteomes" id="UP000189177">
    <property type="component" value="Unassembled WGS sequence"/>
</dbReference>
<feature type="transmembrane region" description="Helical" evidence="8">
    <location>
        <begin position="113"/>
        <end position="130"/>
    </location>
</feature>
<gene>
    <name evidence="11" type="ORF">B1A74_05115</name>
</gene>
<keyword evidence="3 7" id="KW-0812">Transmembrane</keyword>
<feature type="transmembrane region" description="Helical" evidence="8">
    <location>
        <begin position="316"/>
        <end position="340"/>
    </location>
</feature>
<dbReference type="OrthoDB" id="9768329at2"/>
<feature type="domain" description="NADH:quinone oxidoreductase/Mrp antiporter transmembrane" evidence="9">
    <location>
        <begin position="130"/>
        <end position="423"/>
    </location>
</feature>
<feature type="transmembrane region" description="Helical" evidence="8">
    <location>
        <begin position="414"/>
        <end position="439"/>
    </location>
</feature>
<feature type="transmembrane region" description="Helical" evidence="8">
    <location>
        <begin position="208"/>
        <end position="227"/>
    </location>
</feature>
<dbReference type="GO" id="GO:0016491">
    <property type="term" value="F:oxidoreductase activity"/>
    <property type="evidence" value="ECO:0007669"/>
    <property type="project" value="UniProtKB-KW"/>
</dbReference>
<dbReference type="PANTHER" id="PTHR42682">
    <property type="entry name" value="HYDROGENASE-4 COMPONENT F"/>
    <property type="match status" value="1"/>
</dbReference>
<evidence type="ECO:0000256" key="6">
    <source>
        <dbReference type="ARBA" id="ARBA00023136"/>
    </source>
</evidence>
<feature type="transmembrane region" description="Helical" evidence="8">
    <location>
        <begin position="460"/>
        <end position="480"/>
    </location>
</feature>
<dbReference type="Pfam" id="PF00361">
    <property type="entry name" value="Proton_antipo_M"/>
    <property type="match status" value="1"/>
</dbReference>
<keyword evidence="2" id="KW-1003">Cell membrane</keyword>
<dbReference type="PRINTS" id="PR01434">
    <property type="entry name" value="NADHDHGNASE5"/>
</dbReference>
<dbReference type="InterPro" id="IPR001750">
    <property type="entry name" value="ND/Mrp_TM"/>
</dbReference>
<dbReference type="STRING" id="252474.B1A74_05115"/>
<dbReference type="Pfam" id="PF00662">
    <property type="entry name" value="Proton_antipo_N"/>
    <property type="match status" value="1"/>
</dbReference>
<keyword evidence="4 8" id="KW-1133">Transmembrane helix</keyword>
<evidence type="ECO:0000259" key="9">
    <source>
        <dbReference type="Pfam" id="PF00361"/>
    </source>
</evidence>
<dbReference type="AlphaFoldDB" id="A0A1V2ZZZ9"/>
<feature type="transmembrane region" description="Helical" evidence="8">
    <location>
        <begin position="239"/>
        <end position="261"/>
    </location>
</feature>
<organism evidence="11 12">
    <name type="scientific">Thioalkalivibrio halophilus</name>
    <dbReference type="NCBI Taxonomy" id="252474"/>
    <lineage>
        <taxon>Bacteria</taxon>
        <taxon>Pseudomonadati</taxon>
        <taxon>Pseudomonadota</taxon>
        <taxon>Gammaproteobacteria</taxon>
        <taxon>Chromatiales</taxon>
        <taxon>Ectothiorhodospiraceae</taxon>
        <taxon>Thioalkalivibrio</taxon>
    </lineage>
</organism>
<feature type="transmembrane region" description="Helical" evidence="8">
    <location>
        <begin position="36"/>
        <end position="56"/>
    </location>
</feature>
<keyword evidence="5" id="KW-0560">Oxidoreductase</keyword>
<feature type="transmembrane region" description="Helical" evidence="8">
    <location>
        <begin position="76"/>
        <end position="101"/>
    </location>
</feature>
<dbReference type="InterPro" id="IPR052175">
    <property type="entry name" value="ComplexI-like_HydComp"/>
</dbReference>
<sequence length="512" mass="54339">MNADGGLLLLAILASSLVPGLLIFFLPEERHGLRTLLNLSAAGIKLVLVGVLLLGVQRGETFEFGLTLLPGVDFVLAADALSLLFATLSSILWFVTTLYAIGYLEGSPRRSRFFGFFSLCVSATVGIALSGNLITFVIFYEILTLATWPLVVHRGTPEALRAGRLYLAYTITSGLVLLVAVIALNLLAGSQPFESGGYLRHLSPDTHGLLQVIGLALIAGFAVKAALIPLHSWLPRAMVAPAPVSALLHAVAVVKAGAFGLVRTFNDVFGLELAATLHLTDVLLVLAALTILYGSIQALRAHDIKQRLAFSTVSQVSYIALGLALAGPLGVVGGLVHLVHQGLTKITLFFCAGNFAETLGIHEIREMRGVGRRMPLTMAAFTVGGLGMIGLPPLAGFISKWYLGLGALEGDAVWILGVLALSSLLNAAYFLPPIIAGWMAEPEVTRPPAHKTRFESHWMLLFPTLFVAVLALLPGLLAGLELSPLGWVERIVERGYVLVPGSDMENGTGVAP</sequence>
<evidence type="ECO:0000256" key="3">
    <source>
        <dbReference type="ARBA" id="ARBA00022692"/>
    </source>
</evidence>
<name>A0A1V2ZZZ9_9GAMM</name>
<keyword evidence="6 8" id="KW-0472">Membrane</keyword>
<feature type="transmembrane region" description="Helical" evidence="8">
    <location>
        <begin position="273"/>
        <end position="296"/>
    </location>
</feature>
<dbReference type="EMBL" id="MUZR01000013">
    <property type="protein sequence ID" value="OOC10655.1"/>
    <property type="molecule type" value="Genomic_DNA"/>
</dbReference>
<feature type="transmembrane region" description="Helical" evidence="8">
    <location>
        <begin position="6"/>
        <end position="24"/>
    </location>
</feature>
<keyword evidence="12" id="KW-1185">Reference proteome</keyword>
<dbReference type="RefSeq" id="WP_077243964.1">
    <property type="nucleotide sequence ID" value="NZ_MUZR01000013.1"/>
</dbReference>
<dbReference type="GO" id="GO:0005886">
    <property type="term" value="C:plasma membrane"/>
    <property type="evidence" value="ECO:0007669"/>
    <property type="project" value="UniProtKB-SubCell"/>
</dbReference>
<evidence type="ECO:0000313" key="11">
    <source>
        <dbReference type="EMBL" id="OOC10655.1"/>
    </source>
</evidence>
<accession>A0A1V2ZZZ9</accession>
<evidence type="ECO:0000256" key="5">
    <source>
        <dbReference type="ARBA" id="ARBA00023002"/>
    </source>
</evidence>
<comment type="caution">
    <text evidence="11">The sequence shown here is derived from an EMBL/GenBank/DDBJ whole genome shotgun (WGS) entry which is preliminary data.</text>
</comment>
<evidence type="ECO:0000256" key="8">
    <source>
        <dbReference type="SAM" id="Phobius"/>
    </source>
</evidence>
<evidence type="ECO:0000256" key="4">
    <source>
        <dbReference type="ARBA" id="ARBA00022989"/>
    </source>
</evidence>
<evidence type="ECO:0000313" key="12">
    <source>
        <dbReference type="Proteomes" id="UP000189177"/>
    </source>
</evidence>
<feature type="transmembrane region" description="Helical" evidence="8">
    <location>
        <begin position="376"/>
        <end position="402"/>
    </location>
</feature>
<protein>
    <submittedName>
        <fullName evidence="11">NADH dehydrogenase</fullName>
    </submittedName>
</protein>
<dbReference type="PANTHER" id="PTHR42682:SF4">
    <property type="entry name" value="NADH-UBIQUINONE_PLASTOQUINONE"/>
    <property type="match status" value="1"/>
</dbReference>
<dbReference type="InterPro" id="IPR001516">
    <property type="entry name" value="Proton_antipo_N"/>
</dbReference>
<feature type="domain" description="NADH-Ubiquinone oxidoreductase (complex I) chain 5 N-terminal" evidence="10">
    <location>
        <begin position="72"/>
        <end position="114"/>
    </location>
</feature>
<evidence type="ECO:0000259" key="10">
    <source>
        <dbReference type="Pfam" id="PF00662"/>
    </source>
</evidence>
<evidence type="ECO:0000256" key="1">
    <source>
        <dbReference type="ARBA" id="ARBA00004651"/>
    </source>
</evidence>
<comment type="subcellular location">
    <subcellularLocation>
        <location evidence="1">Cell membrane</location>
        <topology evidence="1">Multi-pass membrane protein</topology>
    </subcellularLocation>
    <subcellularLocation>
        <location evidence="7">Membrane</location>
        <topology evidence="7">Multi-pass membrane protein</topology>
    </subcellularLocation>
</comment>
<proteinExistence type="predicted"/>
<feature type="transmembrane region" description="Helical" evidence="8">
    <location>
        <begin position="165"/>
        <end position="188"/>
    </location>
</feature>
<reference evidence="11 12" key="1">
    <citation type="submission" date="2017-02" db="EMBL/GenBank/DDBJ databases">
        <title>Genomic diversity within the haloalkaliphilic genus Thioalkalivibrio.</title>
        <authorList>
            <person name="Ahn A.-C."/>
            <person name="Meier-Kolthoff J."/>
            <person name="Overmars L."/>
            <person name="Richter M."/>
            <person name="Woyke T."/>
            <person name="Sorokin D.Y."/>
            <person name="Muyzer G."/>
        </authorList>
    </citation>
    <scope>NUCLEOTIDE SEQUENCE [LARGE SCALE GENOMIC DNA]</scope>
    <source>
        <strain evidence="11 12">HL17</strain>
    </source>
</reference>
<evidence type="ECO:0000256" key="2">
    <source>
        <dbReference type="ARBA" id="ARBA00022475"/>
    </source>
</evidence>